<evidence type="ECO:0000313" key="3">
    <source>
        <dbReference type="EMBL" id="REF98319.1"/>
    </source>
</evidence>
<evidence type="ECO:0000313" key="4">
    <source>
        <dbReference type="Proteomes" id="UP000256913"/>
    </source>
</evidence>
<dbReference type="GO" id="GO:0019748">
    <property type="term" value="P:secondary metabolic process"/>
    <property type="evidence" value="ECO:0007669"/>
    <property type="project" value="TreeGrafter"/>
</dbReference>
<dbReference type="AlphaFoldDB" id="A0A3D9ZN73"/>
<dbReference type="PANTHER" id="PTHR21240">
    <property type="entry name" value="2-AMINO-3-CARBOXYLMUCONATE-6-SEMIALDEHYDE DECARBOXYLASE"/>
    <property type="match status" value="1"/>
</dbReference>
<dbReference type="Gene3D" id="3.20.20.140">
    <property type="entry name" value="Metal-dependent hydrolases"/>
    <property type="match status" value="1"/>
</dbReference>
<comment type="caution">
    <text evidence="3">The sequence shown here is derived from an EMBL/GenBank/DDBJ whole genome shotgun (WGS) entry which is preliminary data.</text>
</comment>
<dbReference type="InterPro" id="IPR006680">
    <property type="entry name" value="Amidohydro-rel"/>
</dbReference>
<dbReference type="RefSeq" id="WP_239097511.1">
    <property type="nucleotide sequence ID" value="NZ_BONB01000062.1"/>
</dbReference>
<dbReference type="PANTHER" id="PTHR21240:SF28">
    <property type="entry name" value="ISO-OROTATE DECARBOXYLASE (EUROFUNG)"/>
    <property type="match status" value="1"/>
</dbReference>
<dbReference type="GO" id="GO:0016831">
    <property type="term" value="F:carboxy-lyase activity"/>
    <property type="evidence" value="ECO:0007669"/>
    <property type="project" value="InterPro"/>
</dbReference>
<organism evidence="3 4">
    <name type="scientific">Asanoa ferruginea</name>
    <dbReference type="NCBI Taxonomy" id="53367"/>
    <lineage>
        <taxon>Bacteria</taxon>
        <taxon>Bacillati</taxon>
        <taxon>Actinomycetota</taxon>
        <taxon>Actinomycetes</taxon>
        <taxon>Micromonosporales</taxon>
        <taxon>Micromonosporaceae</taxon>
        <taxon>Asanoa</taxon>
    </lineage>
</organism>
<gene>
    <name evidence="3" type="ORF">DFJ67_4336</name>
</gene>
<evidence type="ECO:0000256" key="1">
    <source>
        <dbReference type="ARBA" id="ARBA00023239"/>
    </source>
</evidence>
<sequence length="357" mass="40322">MPTAVRAVPWEGPVVDVDVHANVPSLTALYPYLPDLWIDWCKERGYRGPGAAAGHYPPNSTRACDPRWRPASGAPASNVGLLREHVLDPWDVDQAILNCYYGLDALRHPDWAAALVRALNDWIVAEWLEPEPRLRASLVIPARDPEAMIAEIRRVGDHPGFVQVLLPVRNDALWGQRVYHDVLREIADRGLVAGLHYGGTTESHPSTTGPTSWHVEEYAAEWQSFAAQLTSLVSEGVFQKIPELRVSVLEGGFLWLPLWGWRMNKEWKGLRREVPWLTEPPLDIIRRHFRFSTAPFDGGPPRMLAKCLEWLGSDDVLMWATDYPHGYDENAGDLFAALPESMRGKTMADNARSWYRL</sequence>
<protein>
    <recommendedName>
        <fullName evidence="2">Amidohydrolase-related domain-containing protein</fullName>
    </recommendedName>
</protein>
<name>A0A3D9ZN73_9ACTN</name>
<evidence type="ECO:0000259" key="2">
    <source>
        <dbReference type="Pfam" id="PF04909"/>
    </source>
</evidence>
<keyword evidence="4" id="KW-1185">Reference proteome</keyword>
<dbReference type="Pfam" id="PF04909">
    <property type="entry name" value="Amidohydro_2"/>
    <property type="match status" value="1"/>
</dbReference>
<accession>A0A3D9ZN73</accession>
<dbReference type="InterPro" id="IPR032465">
    <property type="entry name" value="ACMSD"/>
</dbReference>
<dbReference type="EMBL" id="QUMQ01000001">
    <property type="protein sequence ID" value="REF98319.1"/>
    <property type="molecule type" value="Genomic_DNA"/>
</dbReference>
<keyword evidence="1" id="KW-0456">Lyase</keyword>
<dbReference type="GO" id="GO:0016787">
    <property type="term" value="F:hydrolase activity"/>
    <property type="evidence" value="ECO:0007669"/>
    <property type="project" value="InterPro"/>
</dbReference>
<dbReference type="SUPFAM" id="SSF51556">
    <property type="entry name" value="Metallo-dependent hydrolases"/>
    <property type="match status" value="1"/>
</dbReference>
<dbReference type="GO" id="GO:0005737">
    <property type="term" value="C:cytoplasm"/>
    <property type="evidence" value="ECO:0007669"/>
    <property type="project" value="TreeGrafter"/>
</dbReference>
<proteinExistence type="predicted"/>
<feature type="domain" description="Amidohydrolase-related" evidence="2">
    <location>
        <begin position="17"/>
        <end position="357"/>
    </location>
</feature>
<dbReference type="Proteomes" id="UP000256913">
    <property type="component" value="Unassembled WGS sequence"/>
</dbReference>
<reference evidence="3 4" key="1">
    <citation type="submission" date="2018-08" db="EMBL/GenBank/DDBJ databases">
        <title>Sequencing the genomes of 1000 actinobacteria strains.</title>
        <authorList>
            <person name="Klenk H.-P."/>
        </authorList>
    </citation>
    <scope>NUCLEOTIDE SEQUENCE [LARGE SCALE GENOMIC DNA]</scope>
    <source>
        <strain evidence="3 4">DSM 44099</strain>
    </source>
</reference>
<dbReference type="InterPro" id="IPR032466">
    <property type="entry name" value="Metal_Hydrolase"/>
</dbReference>